<dbReference type="InterPro" id="IPR051213">
    <property type="entry name" value="START_lipid_transfer"/>
</dbReference>
<dbReference type="CDD" id="cd00177">
    <property type="entry name" value="START"/>
    <property type="match status" value="1"/>
</dbReference>
<dbReference type="Proteomes" id="UP001295684">
    <property type="component" value="Unassembled WGS sequence"/>
</dbReference>
<dbReference type="EMBL" id="CAMPGE010015597">
    <property type="protein sequence ID" value="CAI2374211.1"/>
    <property type="molecule type" value="Genomic_DNA"/>
</dbReference>
<dbReference type="PANTHER" id="PTHR19308">
    <property type="entry name" value="PHOSPHATIDYLCHOLINE TRANSFER PROTEIN"/>
    <property type="match status" value="1"/>
</dbReference>
<evidence type="ECO:0000259" key="1">
    <source>
        <dbReference type="PROSITE" id="PS50848"/>
    </source>
</evidence>
<evidence type="ECO:0000313" key="2">
    <source>
        <dbReference type="EMBL" id="CAI2374211.1"/>
    </source>
</evidence>
<proteinExistence type="predicted"/>
<dbReference type="PANTHER" id="PTHR19308:SF56">
    <property type="entry name" value="START DOMAIN-CONTAINING PROTEIN"/>
    <property type="match status" value="1"/>
</dbReference>
<dbReference type="Pfam" id="PF01852">
    <property type="entry name" value="START"/>
    <property type="match status" value="1"/>
</dbReference>
<name>A0AAD2CY02_EUPCR</name>
<dbReference type="PROSITE" id="PS50848">
    <property type="entry name" value="START"/>
    <property type="match status" value="1"/>
</dbReference>
<dbReference type="InterPro" id="IPR002913">
    <property type="entry name" value="START_lipid-bd_dom"/>
</dbReference>
<dbReference type="InterPro" id="IPR023393">
    <property type="entry name" value="START-like_dom_sf"/>
</dbReference>
<feature type="domain" description="START" evidence="1">
    <location>
        <begin position="72"/>
        <end position="223"/>
    </location>
</feature>
<keyword evidence="3" id="KW-1185">Reference proteome</keyword>
<accession>A0AAD2CY02</accession>
<protein>
    <recommendedName>
        <fullName evidence="1">START domain-containing protein</fullName>
    </recommendedName>
</protein>
<dbReference type="GO" id="GO:0005737">
    <property type="term" value="C:cytoplasm"/>
    <property type="evidence" value="ECO:0007669"/>
    <property type="project" value="UniProtKB-ARBA"/>
</dbReference>
<dbReference type="Gene3D" id="3.30.530.20">
    <property type="match status" value="1"/>
</dbReference>
<dbReference type="AlphaFoldDB" id="A0AAD2CY02"/>
<dbReference type="GO" id="GO:0008289">
    <property type="term" value="F:lipid binding"/>
    <property type="evidence" value="ECO:0007669"/>
    <property type="project" value="InterPro"/>
</dbReference>
<reference evidence="2" key="1">
    <citation type="submission" date="2023-07" db="EMBL/GenBank/DDBJ databases">
        <authorList>
            <consortium name="AG Swart"/>
            <person name="Singh M."/>
            <person name="Singh A."/>
            <person name="Seah K."/>
            <person name="Emmerich C."/>
        </authorList>
    </citation>
    <scope>NUCLEOTIDE SEQUENCE</scope>
    <source>
        <strain evidence="2">DP1</strain>
    </source>
</reference>
<dbReference type="SUPFAM" id="SSF55961">
    <property type="entry name" value="Bet v1-like"/>
    <property type="match status" value="1"/>
</dbReference>
<gene>
    <name evidence="2" type="ORF">ECRASSUSDP1_LOCUS15563</name>
</gene>
<sequence length="223" mass="25276">MESTTVSDLLPPEPTAEEAGGEETLIYISQARDRFTEAVGYLAEEDWNLYKDKNDVKLLTKKSVDGGVDLVLREAIIEKPQEVVYEWFCNQSNLVDNSERLIVSEVVDELGPESFLLKREVKGNFLVSNRDMCIFWHKLNLTDGSVANIQFSIMHSKIPETKCVRGELNISLLMVTKIDDNKCKLISLGKIDPKGSIPTSFVNKMTWTQFDELVKMKKVIEAL</sequence>
<comment type="caution">
    <text evidence="2">The sequence shown here is derived from an EMBL/GenBank/DDBJ whole genome shotgun (WGS) entry which is preliminary data.</text>
</comment>
<evidence type="ECO:0000313" key="3">
    <source>
        <dbReference type="Proteomes" id="UP001295684"/>
    </source>
</evidence>
<organism evidence="2 3">
    <name type="scientific">Euplotes crassus</name>
    <dbReference type="NCBI Taxonomy" id="5936"/>
    <lineage>
        <taxon>Eukaryota</taxon>
        <taxon>Sar</taxon>
        <taxon>Alveolata</taxon>
        <taxon>Ciliophora</taxon>
        <taxon>Intramacronucleata</taxon>
        <taxon>Spirotrichea</taxon>
        <taxon>Hypotrichia</taxon>
        <taxon>Euplotida</taxon>
        <taxon>Euplotidae</taxon>
        <taxon>Moneuplotes</taxon>
    </lineage>
</organism>